<dbReference type="EMBL" id="JAAXLS010000006">
    <property type="protein sequence ID" value="NKQ53551.1"/>
    <property type="molecule type" value="Genomic_DNA"/>
</dbReference>
<dbReference type="CDD" id="cd01949">
    <property type="entry name" value="GGDEF"/>
    <property type="match status" value="1"/>
</dbReference>
<dbReference type="InterPro" id="IPR000160">
    <property type="entry name" value="GGDEF_dom"/>
</dbReference>
<dbReference type="NCBIfam" id="TIGR00254">
    <property type="entry name" value="GGDEF"/>
    <property type="match status" value="1"/>
</dbReference>
<dbReference type="InterPro" id="IPR043128">
    <property type="entry name" value="Rev_trsase/Diguanyl_cyclase"/>
</dbReference>
<accession>A0ABX1J5H3</accession>
<dbReference type="SUPFAM" id="SSF55073">
    <property type="entry name" value="Nucleotide cyclase"/>
    <property type="match status" value="1"/>
</dbReference>
<organism evidence="2 3">
    <name type="scientific">Amycolatopsis acididurans</name>
    <dbReference type="NCBI Taxonomy" id="2724524"/>
    <lineage>
        <taxon>Bacteria</taxon>
        <taxon>Bacillati</taxon>
        <taxon>Actinomycetota</taxon>
        <taxon>Actinomycetes</taxon>
        <taxon>Pseudonocardiales</taxon>
        <taxon>Pseudonocardiaceae</taxon>
        <taxon>Amycolatopsis</taxon>
    </lineage>
</organism>
<dbReference type="SMART" id="SM00267">
    <property type="entry name" value="GGDEF"/>
    <property type="match status" value="1"/>
</dbReference>
<dbReference type="InterPro" id="IPR029787">
    <property type="entry name" value="Nucleotide_cyclase"/>
</dbReference>
<dbReference type="PANTHER" id="PTHR45138:SF9">
    <property type="entry name" value="DIGUANYLATE CYCLASE DGCM-RELATED"/>
    <property type="match status" value="1"/>
</dbReference>
<evidence type="ECO:0000313" key="2">
    <source>
        <dbReference type="EMBL" id="NKQ53551.1"/>
    </source>
</evidence>
<sequence>MSTLFVLTAVAAIAAVPGWALSTVRAVQLRRRLLTDPLTGLSNRDALARVFNRAGGEVGLLLLDVDRFKQINDTYGHRIGDMLLMALADRLRRVTREGEVAIRLHGDEFAVWLGKTTAAHAARRAEDIANAIARPLVISGQDSVVTASVGHATGTTTLTVLLHEADQAMYAVKRSRAAVTRVPVAPRLRLRDKGVRHEQSA</sequence>
<reference evidence="2 3" key="1">
    <citation type="submission" date="2020-04" db="EMBL/GenBank/DDBJ databases">
        <title>Novel species.</title>
        <authorList>
            <person name="Teo W.F.A."/>
            <person name="Lipun K."/>
            <person name="Srisuk N."/>
            <person name="Duangmal K."/>
        </authorList>
    </citation>
    <scope>NUCLEOTIDE SEQUENCE [LARGE SCALE GENOMIC DNA]</scope>
    <source>
        <strain evidence="2 3">K13G38</strain>
    </source>
</reference>
<dbReference type="Pfam" id="PF00990">
    <property type="entry name" value="GGDEF"/>
    <property type="match status" value="1"/>
</dbReference>
<name>A0ABX1J5H3_9PSEU</name>
<gene>
    <name evidence="2" type="ORF">HFP15_11730</name>
</gene>
<dbReference type="InterPro" id="IPR050469">
    <property type="entry name" value="Diguanylate_Cyclase"/>
</dbReference>
<evidence type="ECO:0000259" key="1">
    <source>
        <dbReference type="PROSITE" id="PS50887"/>
    </source>
</evidence>
<dbReference type="PANTHER" id="PTHR45138">
    <property type="entry name" value="REGULATORY COMPONENTS OF SENSORY TRANSDUCTION SYSTEM"/>
    <property type="match status" value="1"/>
</dbReference>
<dbReference type="RefSeq" id="WP_168514604.1">
    <property type="nucleotide sequence ID" value="NZ_JAAXLS010000006.1"/>
</dbReference>
<dbReference type="Gene3D" id="3.30.70.270">
    <property type="match status" value="1"/>
</dbReference>
<evidence type="ECO:0000313" key="3">
    <source>
        <dbReference type="Proteomes" id="UP000715441"/>
    </source>
</evidence>
<dbReference type="Proteomes" id="UP000715441">
    <property type="component" value="Unassembled WGS sequence"/>
</dbReference>
<comment type="caution">
    <text evidence="2">The sequence shown here is derived from an EMBL/GenBank/DDBJ whole genome shotgun (WGS) entry which is preliminary data.</text>
</comment>
<dbReference type="PROSITE" id="PS50887">
    <property type="entry name" value="GGDEF"/>
    <property type="match status" value="1"/>
</dbReference>
<proteinExistence type="predicted"/>
<keyword evidence="3" id="KW-1185">Reference proteome</keyword>
<protein>
    <submittedName>
        <fullName evidence="2">GGDEF domain-containing protein</fullName>
    </submittedName>
</protein>
<feature type="domain" description="GGDEF" evidence="1">
    <location>
        <begin position="56"/>
        <end position="182"/>
    </location>
</feature>